<dbReference type="OrthoDB" id="1938239at2"/>
<evidence type="ECO:0000313" key="2">
    <source>
        <dbReference type="EMBL" id="VTQ85532.1"/>
    </source>
</evidence>
<feature type="transmembrane region" description="Helical" evidence="1">
    <location>
        <begin position="20"/>
        <end position="39"/>
    </location>
</feature>
<name>A0A4U9R2M3_HATHI</name>
<keyword evidence="3" id="KW-1185">Reference proteome</keyword>
<dbReference type="EMBL" id="LR590481">
    <property type="protein sequence ID" value="VTQ85532.1"/>
    <property type="molecule type" value="Genomic_DNA"/>
</dbReference>
<dbReference type="KEGG" id="hhw:NCTC503_00778"/>
<dbReference type="AlphaFoldDB" id="A0A4U9R2M3"/>
<proteinExistence type="predicted"/>
<reference evidence="2 3" key="1">
    <citation type="submission" date="2019-05" db="EMBL/GenBank/DDBJ databases">
        <authorList>
            <consortium name="Pathogen Informatics"/>
        </authorList>
    </citation>
    <scope>NUCLEOTIDE SEQUENCE [LARGE SCALE GENOMIC DNA]</scope>
    <source>
        <strain evidence="2 3">NCTC503</strain>
    </source>
</reference>
<sequence>MNNLVICKSNKKRVKPKFNGMKYTLLTFTLIIILPLFYLDKKIESENKKYNYKLGEKIYNSMAIKANRVTAYKKAIQLNNNNSANTCVYFLSEVLRMNGEKINPSICNTVEILGIMKKEGWKKEKNYTKLKPGDICFTTDESLNSNGTPSHVYIFMSWAEEGKYDYAYVCDNQAKDYRGKIYHIRNIKKTENINNYQKEPFSFFMYKK</sequence>
<gene>
    <name evidence="2" type="ORF">NCTC503_00778</name>
</gene>
<keyword evidence="1" id="KW-0472">Membrane</keyword>
<keyword evidence="1" id="KW-0812">Transmembrane</keyword>
<evidence type="ECO:0000313" key="3">
    <source>
        <dbReference type="Proteomes" id="UP000308489"/>
    </source>
</evidence>
<dbReference type="RefSeq" id="WP_138209500.1">
    <property type="nucleotide sequence ID" value="NZ_CBCRUQ010000001.1"/>
</dbReference>
<evidence type="ECO:0000256" key="1">
    <source>
        <dbReference type="SAM" id="Phobius"/>
    </source>
</evidence>
<organism evidence="2 3">
    <name type="scientific">Hathewaya histolytica</name>
    <name type="common">Clostridium histolyticum</name>
    <dbReference type="NCBI Taxonomy" id="1498"/>
    <lineage>
        <taxon>Bacteria</taxon>
        <taxon>Bacillati</taxon>
        <taxon>Bacillota</taxon>
        <taxon>Clostridia</taxon>
        <taxon>Eubacteriales</taxon>
        <taxon>Clostridiaceae</taxon>
        <taxon>Hathewaya</taxon>
    </lineage>
</organism>
<accession>A0A4U9R2M3</accession>
<protein>
    <submittedName>
        <fullName evidence="2">Protein containing ChW-repeats and cell-adhesion domain</fullName>
    </submittedName>
</protein>
<dbReference type="Proteomes" id="UP000308489">
    <property type="component" value="Chromosome 1"/>
</dbReference>
<keyword evidence="1" id="KW-1133">Transmembrane helix</keyword>